<evidence type="ECO:0000313" key="4">
    <source>
        <dbReference type="Proteomes" id="UP000000305"/>
    </source>
</evidence>
<reference evidence="3 4" key="1">
    <citation type="journal article" date="2011" name="Science">
        <title>The ecoresponsive genome of Daphnia pulex.</title>
        <authorList>
            <person name="Colbourne J.K."/>
            <person name="Pfrender M.E."/>
            <person name="Gilbert D."/>
            <person name="Thomas W.K."/>
            <person name="Tucker A."/>
            <person name="Oakley T.H."/>
            <person name="Tokishita S."/>
            <person name="Aerts A."/>
            <person name="Arnold G.J."/>
            <person name="Basu M.K."/>
            <person name="Bauer D.J."/>
            <person name="Caceres C.E."/>
            <person name="Carmel L."/>
            <person name="Casola C."/>
            <person name="Choi J.H."/>
            <person name="Detter J.C."/>
            <person name="Dong Q."/>
            <person name="Dusheyko S."/>
            <person name="Eads B.D."/>
            <person name="Frohlich T."/>
            <person name="Geiler-Samerotte K.A."/>
            <person name="Gerlach D."/>
            <person name="Hatcher P."/>
            <person name="Jogdeo S."/>
            <person name="Krijgsveld J."/>
            <person name="Kriventseva E.V."/>
            <person name="Kultz D."/>
            <person name="Laforsch C."/>
            <person name="Lindquist E."/>
            <person name="Lopez J."/>
            <person name="Manak J.R."/>
            <person name="Muller J."/>
            <person name="Pangilinan J."/>
            <person name="Patwardhan R.P."/>
            <person name="Pitluck S."/>
            <person name="Pritham E.J."/>
            <person name="Rechtsteiner A."/>
            <person name="Rho M."/>
            <person name="Rogozin I.B."/>
            <person name="Sakarya O."/>
            <person name="Salamov A."/>
            <person name="Schaack S."/>
            <person name="Shapiro H."/>
            <person name="Shiga Y."/>
            <person name="Skalitzky C."/>
            <person name="Smith Z."/>
            <person name="Souvorov A."/>
            <person name="Sung W."/>
            <person name="Tang Z."/>
            <person name="Tsuchiya D."/>
            <person name="Tu H."/>
            <person name="Vos H."/>
            <person name="Wang M."/>
            <person name="Wolf Y.I."/>
            <person name="Yamagata H."/>
            <person name="Yamada T."/>
            <person name="Ye Y."/>
            <person name="Shaw J.R."/>
            <person name="Andrews J."/>
            <person name="Crease T.J."/>
            <person name="Tang H."/>
            <person name="Lucas S.M."/>
            <person name="Robertson H.M."/>
            <person name="Bork P."/>
            <person name="Koonin E.V."/>
            <person name="Zdobnov E.M."/>
            <person name="Grigoriev I.V."/>
            <person name="Lynch M."/>
            <person name="Boore J.L."/>
        </authorList>
    </citation>
    <scope>NUCLEOTIDE SEQUENCE [LARGE SCALE GENOMIC DNA]</scope>
</reference>
<protein>
    <submittedName>
        <fullName evidence="3">Uncharacterized protein</fullName>
    </submittedName>
</protein>
<dbReference type="AlphaFoldDB" id="E9FZL9"/>
<feature type="compositionally biased region" description="Low complexity" evidence="1">
    <location>
        <begin position="190"/>
        <end position="201"/>
    </location>
</feature>
<evidence type="ECO:0000313" key="3">
    <source>
        <dbReference type="EMBL" id="EFX87244.1"/>
    </source>
</evidence>
<dbReference type="EMBL" id="GL732528">
    <property type="protein sequence ID" value="EFX87244.1"/>
    <property type="molecule type" value="Genomic_DNA"/>
</dbReference>
<evidence type="ECO:0000256" key="2">
    <source>
        <dbReference type="SAM" id="SignalP"/>
    </source>
</evidence>
<accession>E9FZL9</accession>
<dbReference type="InParanoid" id="E9FZL9"/>
<feature type="chain" id="PRO_5003240726" evidence="2">
    <location>
        <begin position="18"/>
        <end position="201"/>
    </location>
</feature>
<feature type="signal peptide" evidence="2">
    <location>
        <begin position="1"/>
        <end position="17"/>
    </location>
</feature>
<name>E9FZL9_DAPPU</name>
<evidence type="ECO:0000256" key="1">
    <source>
        <dbReference type="SAM" id="MobiDB-lite"/>
    </source>
</evidence>
<keyword evidence="2" id="KW-0732">Signal</keyword>
<dbReference type="HOGENOM" id="CLU_1361679_0_0_1"/>
<dbReference type="KEGG" id="dpx:DAPPUDRAFT_97325"/>
<feature type="region of interest" description="Disordered" evidence="1">
    <location>
        <begin position="173"/>
        <end position="201"/>
    </location>
</feature>
<dbReference type="OrthoDB" id="10390430at2759"/>
<organism evidence="3 4">
    <name type="scientific">Daphnia pulex</name>
    <name type="common">Water flea</name>
    <dbReference type="NCBI Taxonomy" id="6669"/>
    <lineage>
        <taxon>Eukaryota</taxon>
        <taxon>Metazoa</taxon>
        <taxon>Ecdysozoa</taxon>
        <taxon>Arthropoda</taxon>
        <taxon>Crustacea</taxon>
        <taxon>Branchiopoda</taxon>
        <taxon>Diplostraca</taxon>
        <taxon>Cladocera</taxon>
        <taxon>Anomopoda</taxon>
        <taxon>Daphniidae</taxon>
        <taxon>Daphnia</taxon>
    </lineage>
</organism>
<proteinExistence type="predicted"/>
<keyword evidence="4" id="KW-1185">Reference proteome</keyword>
<gene>
    <name evidence="3" type="ORF">DAPPUDRAFT_97325</name>
</gene>
<sequence length="201" mass="21855">MLSFLFLLVCWVMVTLSAGIARAEFALPPPLYPATLIHSGRGAVDAGSSDYSTRHLYYSQLLPYYFSGNRRRLAAAAASAGSMAANHYGYHQQAGSNYYEVDYPSYYSVHPSAPIPPIYYQQQDPVSSQYRGNMMMGSAGQAEGPMLRERQNGPFQLFSALRGPPAKLYFDRSTRIFPGPDGMPGPDGQPGPDGTPGTPGK</sequence>
<dbReference type="Proteomes" id="UP000000305">
    <property type="component" value="Unassembled WGS sequence"/>
</dbReference>